<feature type="region of interest" description="Disordered" evidence="1">
    <location>
        <begin position="290"/>
        <end position="326"/>
    </location>
</feature>
<protein>
    <submittedName>
        <fullName evidence="2">Uncharacterized protein</fullName>
    </submittedName>
</protein>
<name>A0ABR3LU90_9TELE</name>
<feature type="region of interest" description="Disordered" evidence="1">
    <location>
        <begin position="143"/>
        <end position="253"/>
    </location>
</feature>
<evidence type="ECO:0000256" key="1">
    <source>
        <dbReference type="SAM" id="MobiDB-lite"/>
    </source>
</evidence>
<gene>
    <name evidence="2" type="ORF">QQF64_012017</name>
</gene>
<proteinExistence type="predicted"/>
<feature type="compositionally biased region" description="Basic and acidic residues" evidence="1">
    <location>
        <begin position="187"/>
        <end position="203"/>
    </location>
</feature>
<evidence type="ECO:0000313" key="2">
    <source>
        <dbReference type="EMBL" id="KAL1256472.1"/>
    </source>
</evidence>
<evidence type="ECO:0000313" key="3">
    <source>
        <dbReference type="Proteomes" id="UP001558613"/>
    </source>
</evidence>
<dbReference type="EMBL" id="JAYMGO010000018">
    <property type="protein sequence ID" value="KAL1256472.1"/>
    <property type="molecule type" value="Genomic_DNA"/>
</dbReference>
<accession>A0ABR3LU90</accession>
<feature type="compositionally biased region" description="Low complexity" evidence="1">
    <location>
        <begin position="207"/>
        <end position="222"/>
    </location>
</feature>
<organism evidence="2 3">
    <name type="scientific">Cirrhinus molitorella</name>
    <name type="common">mud carp</name>
    <dbReference type="NCBI Taxonomy" id="172907"/>
    <lineage>
        <taxon>Eukaryota</taxon>
        <taxon>Metazoa</taxon>
        <taxon>Chordata</taxon>
        <taxon>Craniata</taxon>
        <taxon>Vertebrata</taxon>
        <taxon>Euteleostomi</taxon>
        <taxon>Actinopterygii</taxon>
        <taxon>Neopterygii</taxon>
        <taxon>Teleostei</taxon>
        <taxon>Ostariophysi</taxon>
        <taxon>Cypriniformes</taxon>
        <taxon>Cyprinidae</taxon>
        <taxon>Labeoninae</taxon>
        <taxon>Labeonini</taxon>
        <taxon>Cirrhinus</taxon>
    </lineage>
</organism>
<feature type="compositionally biased region" description="Polar residues" evidence="1">
    <location>
        <begin position="236"/>
        <end position="252"/>
    </location>
</feature>
<dbReference type="Proteomes" id="UP001558613">
    <property type="component" value="Unassembled WGS sequence"/>
</dbReference>
<sequence length="389" mass="43573">MDEDSCVDIDDVEESDMQIGDESDEDLVDGIEDKEVHEKTAASVEDLPDLGEQCSEIKYSLPNAPKIIRQHKIPALDPVKQNSPKLHPRGHSTPDCHYDDMEGTLEGTVSKKIYKDHGTGEVIVRTLCYKSIEKKYSLPNVPKIARQDNTPALGPGNRNSPKLHPKGHNTADFHRKTTLQVHLKGHSGADLHPKDHNTPDLYRKGNSSPELYPSDDSSSDLYPKGHSSPELDPRGHSSQKLHPSQQYSINKSSNRHIITKSCALRHVSPEIRSLSHASNVIHTSSNTITEIGRPSHASSEIRRSSHAAPSVFPSKHTEPHQNREQTFSLQTSLLRNILAKQEMMMDQLWIIFKTLQSMKSTEESETDLVQNLLPLKDVSSLQDMKEQLQ</sequence>
<keyword evidence="3" id="KW-1185">Reference proteome</keyword>
<comment type="caution">
    <text evidence="2">The sequence shown here is derived from an EMBL/GenBank/DDBJ whole genome shotgun (WGS) entry which is preliminary data.</text>
</comment>
<feature type="region of interest" description="Disordered" evidence="1">
    <location>
        <begin position="1"/>
        <end position="22"/>
    </location>
</feature>
<reference evidence="2 3" key="1">
    <citation type="submission" date="2023-09" db="EMBL/GenBank/DDBJ databases">
        <authorList>
            <person name="Wang M."/>
        </authorList>
    </citation>
    <scope>NUCLEOTIDE SEQUENCE [LARGE SCALE GENOMIC DNA]</scope>
    <source>
        <strain evidence="2">GT-2023</strain>
        <tissue evidence="2">Liver</tissue>
    </source>
</reference>